<dbReference type="Proteomes" id="UP000305674">
    <property type="component" value="Unassembled WGS sequence"/>
</dbReference>
<evidence type="ECO:0000313" key="5">
    <source>
        <dbReference type="Proteomes" id="UP000305674"/>
    </source>
</evidence>
<evidence type="ECO:0000313" key="4">
    <source>
        <dbReference type="EMBL" id="TKB45991.1"/>
    </source>
</evidence>
<dbReference type="PROSITE" id="PS50297">
    <property type="entry name" value="ANK_REP_REGION"/>
    <property type="match status" value="1"/>
</dbReference>
<dbReference type="OrthoDB" id="7029844at2"/>
<dbReference type="SUPFAM" id="SSF48403">
    <property type="entry name" value="Ankyrin repeat"/>
    <property type="match status" value="1"/>
</dbReference>
<feature type="repeat" description="ANK" evidence="3">
    <location>
        <begin position="760"/>
        <end position="792"/>
    </location>
</feature>
<evidence type="ECO:0000256" key="2">
    <source>
        <dbReference type="ARBA" id="ARBA00023043"/>
    </source>
</evidence>
<dbReference type="InterPro" id="IPR036770">
    <property type="entry name" value="Ankyrin_rpt-contain_sf"/>
</dbReference>
<protein>
    <submittedName>
        <fullName evidence="4">Ankyrin repeat domain-containing protein</fullName>
    </submittedName>
</protein>
<dbReference type="Pfam" id="PF12796">
    <property type="entry name" value="Ank_2"/>
    <property type="match status" value="1"/>
</dbReference>
<evidence type="ECO:0000256" key="3">
    <source>
        <dbReference type="PROSITE-ProRule" id="PRU00023"/>
    </source>
</evidence>
<dbReference type="InterPro" id="IPR002110">
    <property type="entry name" value="Ankyrin_rpt"/>
</dbReference>
<evidence type="ECO:0000256" key="1">
    <source>
        <dbReference type="ARBA" id="ARBA00022737"/>
    </source>
</evidence>
<dbReference type="PANTHER" id="PTHR24198:SF165">
    <property type="entry name" value="ANKYRIN REPEAT-CONTAINING PROTEIN-RELATED"/>
    <property type="match status" value="1"/>
</dbReference>
<keyword evidence="5" id="KW-1185">Reference proteome</keyword>
<proteinExistence type="predicted"/>
<gene>
    <name evidence="4" type="ORF">FCL40_18335</name>
</gene>
<dbReference type="PROSITE" id="PS50088">
    <property type="entry name" value="ANK_REPEAT"/>
    <property type="match status" value="1"/>
</dbReference>
<dbReference type="Gene3D" id="1.25.40.20">
    <property type="entry name" value="Ankyrin repeat-containing domain"/>
    <property type="match status" value="1"/>
</dbReference>
<name>A0A4U1B6I4_9GAMM</name>
<comment type="caution">
    <text evidence="4">The sequence shown here is derived from an EMBL/GenBank/DDBJ whole genome shotgun (WGS) entry which is preliminary data.</text>
</comment>
<accession>A0A4U1B6I4</accession>
<keyword evidence="2 3" id="KW-0040">ANK repeat</keyword>
<dbReference type="AlphaFoldDB" id="A0A4U1B6I4"/>
<keyword evidence="1" id="KW-0677">Repeat</keyword>
<organism evidence="4 5">
    <name type="scientific">Ferrimonas sediminicola</name>
    <dbReference type="NCBI Taxonomy" id="2569538"/>
    <lineage>
        <taxon>Bacteria</taxon>
        <taxon>Pseudomonadati</taxon>
        <taxon>Pseudomonadota</taxon>
        <taxon>Gammaproteobacteria</taxon>
        <taxon>Alteromonadales</taxon>
        <taxon>Ferrimonadaceae</taxon>
        <taxon>Ferrimonas</taxon>
    </lineage>
</organism>
<sequence length="909" mass="103255">MSGVKAHARMDGILYNKEQKQMATLPTIETILFEVYKSLCGSEYPSTKKSKFVHGDMKLDNHREMASSILEAIFEQLGMDAMAKYQATFPLENFVNAYKSVEQSTWSHGAEQHQINWYVLSHFLVPGIARLNAFWNTEESFDAGMPSGYFWYLPEIRQNGSKSELYMPVAQVLDWLLDLLDGSTEVLAAQREASLKSIDDKQDNVLRILYNWRGKGIPTVKMIKEIFSDRVQLDFSGTLSLKSNLTVAQQVQSVLDFARRKNLTAEQLRQEIPATSPGLLEKLLQGEGSKSENKRFIALMQERYSAPSTKTIRQRLLVARMVQDGYVRLVKALHSNVKPSNLNPNENKVLQLLEVYRYVYNLTIEAYGERGHASEAEENKWFEDHLPPWLSEGLLLSILPSRIQTANAEVAELLTDKFQALTGKESLESVWPCDGDNEEELINRELTRIAERTDKHDSRAKLAEMVSKGSPWRHLQAESRFQVISCLAQDESINNKAREAAGNRLNELATSPEEKLQCGLLFLHNNLNDKEYKRQKTCQKDVATVLDELEANQAYEFWRAPILQYRAKHELAQNNFDEAEELFRHALEACKERNFGSLQGEIARDCFALVVANNKVEPGTHQNFFRIMLANGVISGTSNLEPSIEDTSRELSSYFWEVLYRPYPTVKCNKPLADAEIKRTIRTLLQGSDAEVDSWIKHNKKKRLHMPTGESYLMMFIKLMNNAMKNPCTQELSIFVRTIRQIAIRLAQDAPQQINISDFKGQTPLMLVAESGDSEMLELLLRNGAKTDMQDYQGRGALIASIKSNNQASLDTLLNHECSTELVTIDGNSALHTAAWSANTYAIEQLLKRNPELIWKKNQNALTPLELLELFIENKQAHEALNRQLVNRTVTVAQLKEAAALIEVIAFTG</sequence>
<dbReference type="PANTHER" id="PTHR24198">
    <property type="entry name" value="ANKYRIN REPEAT AND PROTEIN KINASE DOMAIN-CONTAINING PROTEIN"/>
    <property type="match status" value="1"/>
</dbReference>
<dbReference type="RefSeq" id="WP_136854720.1">
    <property type="nucleotide sequence ID" value="NZ_SWCI01000028.1"/>
</dbReference>
<dbReference type="SMART" id="SM00248">
    <property type="entry name" value="ANK"/>
    <property type="match status" value="3"/>
</dbReference>
<dbReference type="EMBL" id="SWCI01000028">
    <property type="protein sequence ID" value="TKB45991.1"/>
    <property type="molecule type" value="Genomic_DNA"/>
</dbReference>
<reference evidence="4 5" key="1">
    <citation type="submission" date="2019-04" db="EMBL/GenBank/DDBJ databases">
        <authorList>
            <person name="Hwang J.C."/>
        </authorList>
    </citation>
    <scope>NUCLEOTIDE SEQUENCE [LARGE SCALE GENOMIC DNA]</scope>
    <source>
        <strain evidence="4 5">IMCC35001</strain>
    </source>
</reference>